<accession>A0AA40ML10</accession>
<gene>
    <name evidence="2" type="ORF">QU38_01280</name>
</gene>
<organism evidence="2 3">
    <name type="scientific">Staphylococcus aureus</name>
    <dbReference type="NCBI Taxonomy" id="1280"/>
    <lineage>
        <taxon>Bacteria</taxon>
        <taxon>Bacillati</taxon>
        <taxon>Bacillota</taxon>
        <taxon>Bacilli</taxon>
        <taxon>Bacillales</taxon>
        <taxon>Staphylococcaceae</taxon>
        <taxon>Staphylococcus</taxon>
    </lineage>
</organism>
<comment type="caution">
    <text evidence="2">The sequence shown here is derived from an EMBL/GenBank/DDBJ whole genome shotgun (WGS) entry which is preliminary data.</text>
</comment>
<reference evidence="2 3" key="1">
    <citation type="submission" date="2015-01" db="EMBL/GenBank/DDBJ databases">
        <title>Characterization of Swiss Staphylococcus aureus strains involved in food poisoning.</title>
        <authorList>
            <person name="Crovadore J."/>
            <person name="Chablais R."/>
            <person name="Tonacini J."/>
            <person name="Schnyder B."/>
            <person name="Lefort F."/>
        </authorList>
    </citation>
    <scope>NUCLEOTIDE SEQUENCE [LARGE SCALE GENOMIC DNA]</scope>
    <source>
        <strain evidence="2 3">SA-120</strain>
    </source>
</reference>
<name>A0AA40ML10_STAAU</name>
<evidence type="ECO:0000313" key="2">
    <source>
        <dbReference type="EMBL" id="KIU01504.1"/>
    </source>
</evidence>
<evidence type="ECO:0000256" key="1">
    <source>
        <dbReference type="SAM" id="MobiDB-lite"/>
    </source>
</evidence>
<feature type="non-terminal residue" evidence="2">
    <location>
        <position position="142"/>
    </location>
</feature>
<dbReference type="Proteomes" id="UP000032274">
    <property type="component" value="Unassembled WGS sequence"/>
</dbReference>
<feature type="compositionally biased region" description="Basic and acidic residues" evidence="1">
    <location>
        <begin position="128"/>
        <end position="142"/>
    </location>
</feature>
<evidence type="ECO:0000313" key="3">
    <source>
        <dbReference type="Proteomes" id="UP000032274"/>
    </source>
</evidence>
<protein>
    <submittedName>
        <fullName evidence="2">Uncharacterized protein</fullName>
    </submittedName>
</protein>
<dbReference type="AlphaFoldDB" id="A0AA40ML10"/>
<feature type="region of interest" description="Disordered" evidence="1">
    <location>
        <begin position="122"/>
        <end position="142"/>
    </location>
</feature>
<dbReference type="EMBL" id="JXIG01000281">
    <property type="protein sequence ID" value="KIU01504.1"/>
    <property type="molecule type" value="Genomic_DNA"/>
</dbReference>
<feature type="non-terminal residue" evidence="2">
    <location>
        <position position="1"/>
    </location>
</feature>
<proteinExistence type="predicted"/>
<sequence length="142" mass="15353">RLEHLGPDAGKLQHLLVRHLPELAGPGHDARIGGVDTVHIGVDVAAIRVDRSRHCHRRGVRAATAERGDAVAAVIGDALETGDHRDLAARPALFQAGGVDRPDARLGMGGIGVDRHLRAQPGTRRHADRLERDCKQPRRDLL</sequence>